<keyword evidence="3" id="KW-1185">Reference proteome</keyword>
<evidence type="ECO:0008006" key="4">
    <source>
        <dbReference type="Google" id="ProtNLM"/>
    </source>
</evidence>
<reference evidence="3" key="1">
    <citation type="journal article" date="2019" name="Int. J. Syst. Evol. Microbiol.">
        <title>The Global Catalogue of Microorganisms (GCM) 10K type strain sequencing project: providing services to taxonomists for standard genome sequencing and annotation.</title>
        <authorList>
            <consortium name="The Broad Institute Genomics Platform"/>
            <consortium name="The Broad Institute Genome Sequencing Center for Infectious Disease"/>
            <person name="Wu L."/>
            <person name="Ma J."/>
        </authorList>
    </citation>
    <scope>NUCLEOTIDE SEQUENCE [LARGE SCALE GENOMIC DNA]</scope>
    <source>
        <strain evidence="3">JCM 17695</strain>
    </source>
</reference>
<keyword evidence="1" id="KW-1133">Transmembrane helix</keyword>
<comment type="caution">
    <text evidence="2">The sequence shown here is derived from an EMBL/GenBank/DDBJ whole genome shotgun (WGS) entry which is preliminary data.</text>
</comment>
<accession>A0ABW2TJK3</accession>
<feature type="transmembrane region" description="Helical" evidence="1">
    <location>
        <begin position="12"/>
        <end position="35"/>
    </location>
</feature>
<keyword evidence="1" id="KW-0472">Membrane</keyword>
<dbReference type="EMBL" id="JBHTEY010000004">
    <property type="protein sequence ID" value="MFC7613142.1"/>
    <property type="molecule type" value="Genomic_DNA"/>
</dbReference>
<evidence type="ECO:0000313" key="3">
    <source>
        <dbReference type="Proteomes" id="UP001596512"/>
    </source>
</evidence>
<feature type="transmembrane region" description="Helical" evidence="1">
    <location>
        <begin position="111"/>
        <end position="130"/>
    </location>
</feature>
<name>A0ABW2TJK3_9PSEU</name>
<gene>
    <name evidence="2" type="ORF">ACFQV2_05420</name>
</gene>
<sequence length="134" mass="13365">MPPVLGTPAAQAGAVAVLSVLVAVVLAAFGGYGMWSVAVDGREATGRVVTAVSCADPGRPEEVELLVDGSPVRAQLDACGHREGEEVALAVTDDGVSLASARTGATTDARVLGVVLAVFAGMAGAGYVALYRRA</sequence>
<dbReference type="Proteomes" id="UP001596512">
    <property type="component" value="Unassembled WGS sequence"/>
</dbReference>
<protein>
    <recommendedName>
        <fullName evidence="4">Integral membrane protein</fullName>
    </recommendedName>
</protein>
<proteinExistence type="predicted"/>
<organism evidence="2 3">
    <name type="scientific">Actinokineospora soli</name>
    <dbReference type="NCBI Taxonomy" id="1048753"/>
    <lineage>
        <taxon>Bacteria</taxon>
        <taxon>Bacillati</taxon>
        <taxon>Actinomycetota</taxon>
        <taxon>Actinomycetes</taxon>
        <taxon>Pseudonocardiales</taxon>
        <taxon>Pseudonocardiaceae</taxon>
        <taxon>Actinokineospora</taxon>
    </lineage>
</organism>
<evidence type="ECO:0000256" key="1">
    <source>
        <dbReference type="SAM" id="Phobius"/>
    </source>
</evidence>
<evidence type="ECO:0000313" key="2">
    <source>
        <dbReference type="EMBL" id="MFC7613142.1"/>
    </source>
</evidence>
<keyword evidence="1" id="KW-0812">Transmembrane</keyword>